<sequence length="1258" mass="140801">MPEAERFPDQTGEVCQPDIPDNFRLDPAADRVENQPQCPITSSTVGDWDKDQSQPSLDAENGPEHDTCSRLTYGASIAFTCNAAADHSPTYGPRSLSSDFAAYSSEPLGSNNHHSQTELRDNRDEPAALRYYGAGNISTMEIEVPRSSQLQIELNRLLNGWWVDIFNIEENIVSTFPGMSNEDLCSFSLIYKESTNDKDIELRIFIYFLLFYRTKSQEYLQQAIRLTGEWDATLTVDQPDCARRRQIGHLILSWKISMEEGMGYDRLFLVETYNERARAFESYRQTDNLDDLRDAISIMERIVNENRMSIALVNLAIMLEVLYDRSNSADDLIRAIELANMAVDIIPESHPNHLMCLDKLAHLLVSQYKKMGSVDSLNRAIDIYELLVEKAPQRHEHLINLGACLSLRFEREGSMNDLNRCIDLGRAANNLLPQDDSARGPYLLNLSNFLSARSRRTASTHDLNEAIDLLSAVVDSTPHYHPHYHPYRALSLKSLADCLKYRWGLESSLDDLTRAIDMANAAVNAMPQGHYDRPAVLSTLSDLLGYRFSRLGSSDDLNRAIDVAESAVDSSPLNHHSRSLHLLILAQWLFHRFARERGMDDMNRALSTAQLALQVSNSAICRAGSFHTLGQVLAHKFLETRSADDLNSAIDMATKATSSLPRGSPQWIGSLKYLGGYLKTRYRLGGSIDDFNDALSHFKEAWNCHIASSSTRISIAKLAADLLALRSNWKEASQLLKEAVYLLPTVSARSLKHTDKQDTLTGSAGLASFAAASILYETKGAGEDGAYEALKLLELGRNIIAGILMDIRMDVSDLEQKHPTLAAEFVSLRDELDSSAGQSTSWSLDEGATSWEARVKRRREVDQRFSDLITTIRTKPGFHNFLLPPTKDELMAAADQGPIIIVNLCSYRCDAFIIERHRIRVLGLPNLTPKRVRKHVLDLRSSRSANMAPVLKWLWETICHPCLDLLGFQGSTSIDDCPHIWWIPTGLLSQLPLHAAGCYQQGSTDTVIDRAISSYASSIKMLVHGRRRRIDNPTQVLSDQAVLVAMRTTPGLPNGDLPFAEKEVNTLEALCTSLQLKPAKPELRKEDVLKSLRDCKIFHFAGHGESHPTDPSESALLLEDWDTNGLTVGDLRDHRLQENPPFLGYLSACSTGSNMAEKLADEGIHLVGALQLAGFQHVVGTLWEVSDEHCLHVARVLYETLRDEGMTDISVRRGLHKAIKQLRDKEIEMEVQGRHTIVGNPKPDMMGFHWVPYIHFGA</sequence>
<dbReference type="EMBL" id="JAPUUL010001935">
    <property type="protein sequence ID" value="KAJ8126277.1"/>
    <property type="molecule type" value="Genomic_DNA"/>
</dbReference>
<organism evidence="1 2">
    <name type="scientific">Lasiodiplodia mahajangana</name>
    <dbReference type="NCBI Taxonomy" id="1108764"/>
    <lineage>
        <taxon>Eukaryota</taxon>
        <taxon>Fungi</taxon>
        <taxon>Dikarya</taxon>
        <taxon>Ascomycota</taxon>
        <taxon>Pezizomycotina</taxon>
        <taxon>Dothideomycetes</taxon>
        <taxon>Dothideomycetes incertae sedis</taxon>
        <taxon>Botryosphaeriales</taxon>
        <taxon>Botryosphaeriaceae</taxon>
        <taxon>Lasiodiplodia</taxon>
    </lineage>
</organism>
<gene>
    <name evidence="1" type="ORF">O1611_g7361</name>
</gene>
<protein>
    <submittedName>
        <fullName evidence="1">Uncharacterized protein</fullName>
    </submittedName>
</protein>
<comment type="caution">
    <text evidence="1">The sequence shown here is derived from an EMBL/GenBank/DDBJ whole genome shotgun (WGS) entry which is preliminary data.</text>
</comment>
<dbReference type="Proteomes" id="UP001153332">
    <property type="component" value="Unassembled WGS sequence"/>
</dbReference>
<proteinExistence type="predicted"/>
<evidence type="ECO:0000313" key="1">
    <source>
        <dbReference type="EMBL" id="KAJ8126277.1"/>
    </source>
</evidence>
<accession>A0ACC2JFI0</accession>
<keyword evidence="2" id="KW-1185">Reference proteome</keyword>
<name>A0ACC2JFI0_9PEZI</name>
<evidence type="ECO:0000313" key="2">
    <source>
        <dbReference type="Proteomes" id="UP001153332"/>
    </source>
</evidence>
<reference evidence="1" key="1">
    <citation type="submission" date="2022-12" db="EMBL/GenBank/DDBJ databases">
        <title>Genome Sequence of Lasiodiplodia mahajangana.</title>
        <authorList>
            <person name="Buettner E."/>
        </authorList>
    </citation>
    <scope>NUCLEOTIDE SEQUENCE</scope>
    <source>
        <strain evidence="1">VT137</strain>
    </source>
</reference>